<evidence type="ECO:0000313" key="12">
    <source>
        <dbReference type="WBParaSite" id="sdigi.contig140.g5127.t1"/>
    </source>
</evidence>
<dbReference type="InterPro" id="IPR011651">
    <property type="entry name" value="Notch_ligand_N"/>
</dbReference>
<evidence type="ECO:0000259" key="10">
    <source>
        <dbReference type="PROSITE" id="PS51051"/>
    </source>
</evidence>
<evidence type="ECO:0000313" key="11">
    <source>
        <dbReference type="Proteomes" id="UP000887581"/>
    </source>
</evidence>
<evidence type="ECO:0000256" key="7">
    <source>
        <dbReference type="ARBA" id="ARBA00023180"/>
    </source>
</evidence>
<dbReference type="InterPro" id="IPR001774">
    <property type="entry name" value="DSL"/>
</dbReference>
<dbReference type="PROSITE" id="PS51051">
    <property type="entry name" value="DSL"/>
    <property type="match status" value="1"/>
</dbReference>
<evidence type="ECO:0000256" key="6">
    <source>
        <dbReference type="ARBA" id="ARBA00023157"/>
    </source>
</evidence>
<feature type="disulfide bond" evidence="8">
    <location>
        <begin position="256"/>
        <end position="265"/>
    </location>
</feature>
<dbReference type="Pfam" id="PF07657">
    <property type="entry name" value="MNNL"/>
    <property type="match status" value="1"/>
</dbReference>
<evidence type="ECO:0000256" key="4">
    <source>
        <dbReference type="ARBA" id="ARBA00022737"/>
    </source>
</evidence>
<dbReference type="AlphaFoldDB" id="A0A915PK32"/>
<keyword evidence="5 9" id="KW-1133">Transmembrane helix</keyword>
<evidence type="ECO:0000256" key="1">
    <source>
        <dbReference type="ARBA" id="ARBA00022473"/>
    </source>
</evidence>
<proteinExistence type="predicted"/>
<keyword evidence="4 9" id="KW-0677">Repeat</keyword>
<keyword evidence="11" id="KW-1185">Reference proteome</keyword>
<evidence type="ECO:0000256" key="9">
    <source>
        <dbReference type="RuleBase" id="RU280815"/>
    </source>
</evidence>
<keyword evidence="2 9" id="KW-0245">EGF-like domain</keyword>
<evidence type="ECO:0000256" key="5">
    <source>
        <dbReference type="ARBA" id="ARBA00022989"/>
    </source>
</evidence>
<comment type="subcellular location">
    <subcellularLocation>
        <location evidence="9">Membrane</location>
        <topology evidence="9">Single-pass type I membrane protein</topology>
    </subcellularLocation>
</comment>
<comment type="function">
    <text evidence="9">Putative Notch ligand involved in the mediation of Notch signaling.</text>
</comment>
<keyword evidence="6 8" id="KW-1015">Disulfide bond</keyword>
<keyword evidence="3 9" id="KW-0812">Transmembrane</keyword>
<protein>
    <recommendedName>
        <fullName evidence="9">Delta-like protein</fullName>
    </recommendedName>
</protein>
<dbReference type="Pfam" id="PF01414">
    <property type="entry name" value="DSL"/>
    <property type="match status" value="1"/>
</dbReference>
<keyword evidence="9" id="KW-0472">Membrane</keyword>
<keyword evidence="1 9" id="KW-0217">Developmental protein</keyword>
<dbReference type="GO" id="GO:0007219">
    <property type="term" value="P:Notch signaling pathway"/>
    <property type="evidence" value="ECO:0007669"/>
    <property type="project" value="InterPro"/>
</dbReference>
<dbReference type="SMART" id="SM00051">
    <property type="entry name" value="DSL"/>
    <property type="match status" value="1"/>
</dbReference>
<dbReference type="Proteomes" id="UP000887581">
    <property type="component" value="Unplaced"/>
</dbReference>
<dbReference type="GO" id="GO:0016020">
    <property type="term" value="C:membrane"/>
    <property type="evidence" value="ECO:0007669"/>
    <property type="project" value="UniProtKB-SubCell"/>
</dbReference>
<name>A0A915PK32_9BILA</name>
<dbReference type="WBParaSite" id="sdigi.contig140.g5127.t1">
    <property type="protein sequence ID" value="sdigi.contig140.g5127.t1"/>
    <property type="gene ID" value="sdigi.contig140.g5127"/>
</dbReference>
<accession>A0A915PK32</accession>
<dbReference type="Gene3D" id="2.10.25.140">
    <property type="match status" value="1"/>
</dbReference>
<evidence type="ECO:0000256" key="8">
    <source>
        <dbReference type="PROSITE-ProRule" id="PRU00377"/>
    </source>
</evidence>
<evidence type="ECO:0000256" key="2">
    <source>
        <dbReference type="ARBA" id="ARBA00022536"/>
    </source>
</evidence>
<feature type="domain" description="DSL" evidence="10">
    <location>
        <begin position="221"/>
        <end position="265"/>
    </location>
</feature>
<evidence type="ECO:0000256" key="3">
    <source>
        <dbReference type="ARBA" id="ARBA00022692"/>
    </source>
</evidence>
<reference evidence="12" key="1">
    <citation type="submission" date="2022-11" db="UniProtKB">
        <authorList>
            <consortium name="WormBaseParasite"/>
        </authorList>
    </citation>
    <scope>IDENTIFICATION</scope>
</reference>
<feature type="disulfide bond" evidence="8">
    <location>
        <begin position="236"/>
        <end position="248"/>
    </location>
</feature>
<organism evidence="11 12">
    <name type="scientific">Setaria digitata</name>
    <dbReference type="NCBI Taxonomy" id="48799"/>
    <lineage>
        <taxon>Eukaryota</taxon>
        <taxon>Metazoa</taxon>
        <taxon>Ecdysozoa</taxon>
        <taxon>Nematoda</taxon>
        <taxon>Chromadorea</taxon>
        <taxon>Rhabditida</taxon>
        <taxon>Spirurina</taxon>
        <taxon>Spiruromorpha</taxon>
        <taxon>Filarioidea</taxon>
        <taxon>Setariidae</taxon>
        <taxon>Setaria</taxon>
    </lineage>
</organism>
<keyword evidence="7" id="KW-0325">Glycoprotein</keyword>
<feature type="disulfide bond" evidence="8">
    <location>
        <begin position="223"/>
        <end position="232"/>
    </location>
</feature>
<sequence>MEGFQGSKKERDLLSCSCAGSFEIRLVSLTFGSQEEFRPELRICLKHFEKQISYNGECTFGEVTLDAERLRNGTKIEFQFGWPSLRNCGLLLVVLATVSFEAITVSKRLYSMLLLVLYPCQHRYITSIRSKVLSHGLRKKCIYMVQKFNRNSATGKKKTEVQTFDMESFTLITEAWRTTGSLKKLISHDGFQRESVPSGKNWIEETLVDANGFRMRIAYRITCAADYYGPRCLTFCQPMSSAVGHFQCTLNGSLACSDGWEGPSCDTGSFRIIEQCYN</sequence>
<keyword evidence="9" id="KW-0732">Signal</keyword>